<protein>
    <submittedName>
        <fullName evidence="2">Uncharacterized protein</fullName>
    </submittedName>
</protein>
<gene>
    <name evidence="2" type="ORF">MENT_LOCUS47501</name>
</gene>
<evidence type="ECO:0000256" key="1">
    <source>
        <dbReference type="SAM" id="MobiDB-lite"/>
    </source>
</evidence>
<name>A0A6V7X568_MELEN</name>
<dbReference type="AlphaFoldDB" id="A0A6V7X568"/>
<feature type="compositionally biased region" description="Basic and acidic residues" evidence="1">
    <location>
        <begin position="44"/>
        <end position="61"/>
    </location>
</feature>
<organism evidence="2 3">
    <name type="scientific">Meloidogyne enterolobii</name>
    <name type="common">Root-knot nematode worm</name>
    <name type="synonym">Meloidogyne mayaguensis</name>
    <dbReference type="NCBI Taxonomy" id="390850"/>
    <lineage>
        <taxon>Eukaryota</taxon>
        <taxon>Metazoa</taxon>
        <taxon>Ecdysozoa</taxon>
        <taxon>Nematoda</taxon>
        <taxon>Chromadorea</taxon>
        <taxon>Rhabditida</taxon>
        <taxon>Tylenchina</taxon>
        <taxon>Tylenchomorpha</taxon>
        <taxon>Tylenchoidea</taxon>
        <taxon>Meloidogynidae</taxon>
        <taxon>Meloidogyninae</taxon>
        <taxon>Meloidogyne</taxon>
    </lineage>
</organism>
<comment type="caution">
    <text evidence="2">The sequence shown here is derived from an EMBL/GenBank/DDBJ whole genome shotgun (WGS) entry which is preliminary data.</text>
</comment>
<dbReference type="Proteomes" id="UP000580250">
    <property type="component" value="Unassembled WGS sequence"/>
</dbReference>
<sequence length="61" mass="7390">MKEQFKIHPIMLKLQIQKKSFCQLAHFQCSHVPKTRIILKNQNKKSEQNQNKHEQIFKKSE</sequence>
<proteinExistence type="predicted"/>
<evidence type="ECO:0000313" key="3">
    <source>
        <dbReference type="Proteomes" id="UP000580250"/>
    </source>
</evidence>
<dbReference type="EMBL" id="CAJEWN010001117">
    <property type="protein sequence ID" value="CAD2194481.1"/>
    <property type="molecule type" value="Genomic_DNA"/>
</dbReference>
<evidence type="ECO:0000313" key="2">
    <source>
        <dbReference type="EMBL" id="CAD2194481.1"/>
    </source>
</evidence>
<accession>A0A6V7X568</accession>
<feature type="region of interest" description="Disordered" evidence="1">
    <location>
        <begin position="40"/>
        <end position="61"/>
    </location>
</feature>
<reference evidence="2 3" key="1">
    <citation type="submission" date="2020-08" db="EMBL/GenBank/DDBJ databases">
        <authorList>
            <person name="Koutsovoulos G."/>
            <person name="Danchin GJ E."/>
        </authorList>
    </citation>
    <scope>NUCLEOTIDE SEQUENCE [LARGE SCALE GENOMIC DNA]</scope>
</reference>